<sequence length="282" mass="31328">MTMAMPIRDVSLNVRVVGSGYPLVLMHGGPSADLWTLSAFRHLAGQFTLIFYDHRGNGRSTGAAESMTWENLTADADALRARLGFARWAVLGHSFGGHVALEYALRYPDRLSQLVLLDTGGDSRWARENASQVFAERGLGEENAGLVRRWFHGDFEANEYRRIFMRIGKAYNYRPLLGAARILLHGAWRSKSRPDALIFAGRRLLDGWTVMDRLGEITVPTLVIAGRQDFVFPPQSQRALADAIPGAQLRIIDRAGHNPHDEQTDAVMTAVRQFLTATTPTA</sequence>
<dbReference type="InterPro" id="IPR050266">
    <property type="entry name" value="AB_hydrolase_sf"/>
</dbReference>
<dbReference type="InterPro" id="IPR029058">
    <property type="entry name" value="AB_hydrolase_fold"/>
</dbReference>
<feature type="domain" description="AB hydrolase-1" evidence="3">
    <location>
        <begin position="21"/>
        <end position="262"/>
    </location>
</feature>
<dbReference type="EMBL" id="JAAXLS010000019">
    <property type="protein sequence ID" value="NKQ56064.1"/>
    <property type="molecule type" value="Genomic_DNA"/>
</dbReference>
<name>A0ABX1JAZ2_9PSEU</name>
<evidence type="ECO:0000256" key="1">
    <source>
        <dbReference type="ARBA" id="ARBA00010088"/>
    </source>
</evidence>
<keyword evidence="2 4" id="KW-0378">Hydrolase</keyword>
<accession>A0ABX1JAZ2</accession>
<comment type="similarity">
    <text evidence="1">Belongs to the peptidase S33 family.</text>
</comment>
<dbReference type="GO" id="GO:0016787">
    <property type="term" value="F:hydrolase activity"/>
    <property type="evidence" value="ECO:0007669"/>
    <property type="project" value="UniProtKB-KW"/>
</dbReference>
<dbReference type="PANTHER" id="PTHR43798">
    <property type="entry name" value="MONOACYLGLYCEROL LIPASE"/>
    <property type="match status" value="1"/>
</dbReference>
<evidence type="ECO:0000256" key="2">
    <source>
        <dbReference type="ARBA" id="ARBA00022801"/>
    </source>
</evidence>
<dbReference type="PRINTS" id="PR00793">
    <property type="entry name" value="PROAMNOPTASE"/>
</dbReference>
<keyword evidence="5" id="KW-1185">Reference proteome</keyword>
<proteinExistence type="inferred from homology"/>
<gene>
    <name evidence="4" type="ORF">HFP15_24595</name>
</gene>
<protein>
    <submittedName>
        <fullName evidence="4">Alpha/beta hydrolase</fullName>
    </submittedName>
</protein>
<dbReference type="SUPFAM" id="SSF53474">
    <property type="entry name" value="alpha/beta-Hydrolases"/>
    <property type="match status" value="1"/>
</dbReference>
<dbReference type="InterPro" id="IPR002410">
    <property type="entry name" value="Peptidase_S33"/>
</dbReference>
<dbReference type="InterPro" id="IPR000073">
    <property type="entry name" value="AB_hydrolase_1"/>
</dbReference>
<dbReference type="Gene3D" id="3.40.50.1820">
    <property type="entry name" value="alpha/beta hydrolase"/>
    <property type="match status" value="1"/>
</dbReference>
<evidence type="ECO:0000259" key="3">
    <source>
        <dbReference type="Pfam" id="PF00561"/>
    </source>
</evidence>
<organism evidence="4 5">
    <name type="scientific">Amycolatopsis acididurans</name>
    <dbReference type="NCBI Taxonomy" id="2724524"/>
    <lineage>
        <taxon>Bacteria</taxon>
        <taxon>Bacillati</taxon>
        <taxon>Actinomycetota</taxon>
        <taxon>Actinomycetes</taxon>
        <taxon>Pseudonocardiales</taxon>
        <taxon>Pseudonocardiaceae</taxon>
        <taxon>Amycolatopsis</taxon>
    </lineage>
</organism>
<reference evidence="4 5" key="1">
    <citation type="submission" date="2020-04" db="EMBL/GenBank/DDBJ databases">
        <title>Novel species.</title>
        <authorList>
            <person name="Teo W.F.A."/>
            <person name="Lipun K."/>
            <person name="Srisuk N."/>
            <person name="Duangmal K."/>
        </authorList>
    </citation>
    <scope>NUCLEOTIDE SEQUENCE [LARGE SCALE GENOMIC DNA]</scope>
    <source>
        <strain evidence="4 5">K13G38</strain>
    </source>
</reference>
<dbReference type="Proteomes" id="UP000715441">
    <property type="component" value="Unassembled WGS sequence"/>
</dbReference>
<dbReference type="RefSeq" id="WP_168519091.1">
    <property type="nucleotide sequence ID" value="NZ_JAAXLS010000019.1"/>
</dbReference>
<evidence type="ECO:0000313" key="5">
    <source>
        <dbReference type="Proteomes" id="UP000715441"/>
    </source>
</evidence>
<evidence type="ECO:0000313" key="4">
    <source>
        <dbReference type="EMBL" id="NKQ56064.1"/>
    </source>
</evidence>
<dbReference type="PRINTS" id="PR00111">
    <property type="entry name" value="ABHYDROLASE"/>
</dbReference>
<comment type="caution">
    <text evidence="4">The sequence shown here is derived from an EMBL/GenBank/DDBJ whole genome shotgun (WGS) entry which is preliminary data.</text>
</comment>
<dbReference type="Pfam" id="PF00561">
    <property type="entry name" value="Abhydrolase_1"/>
    <property type="match status" value="1"/>
</dbReference>